<dbReference type="AlphaFoldDB" id="A0A7K1LSB8"/>
<protein>
    <submittedName>
        <fullName evidence="6">Aspartoacylase</fullName>
    </submittedName>
</protein>
<dbReference type="GO" id="GO:0016788">
    <property type="term" value="F:hydrolase activity, acting on ester bonds"/>
    <property type="evidence" value="ECO:0007669"/>
    <property type="project" value="InterPro"/>
</dbReference>
<reference evidence="6 7" key="1">
    <citation type="submission" date="2019-07" db="EMBL/GenBank/DDBJ databases">
        <title>Gramella aestuarii sp. nov., isolated from a tidal flat, and emended description of Gramella echinicola.</title>
        <authorList>
            <person name="Liu L."/>
        </authorList>
    </citation>
    <scope>NUCLEOTIDE SEQUENCE [LARGE SCALE GENOMIC DNA]</scope>
    <source>
        <strain evidence="6 7">BS12</strain>
    </source>
</reference>
<dbReference type="GO" id="GO:0005829">
    <property type="term" value="C:cytosol"/>
    <property type="evidence" value="ECO:0007669"/>
    <property type="project" value="TreeGrafter"/>
</dbReference>
<dbReference type="PANTHER" id="PTHR15162:SF7">
    <property type="entry name" value="SUCCINYLGLUTAMATE DESUCCINYLASE"/>
    <property type="match status" value="1"/>
</dbReference>
<accession>A0A7K1LSB8</accession>
<comment type="caution">
    <text evidence="6">The sequence shown here is derived from an EMBL/GenBank/DDBJ whole genome shotgun (WGS) entry which is preliminary data.</text>
</comment>
<dbReference type="RefSeq" id="WP_156277065.1">
    <property type="nucleotide sequence ID" value="NZ_BAABGI010000001.1"/>
</dbReference>
<keyword evidence="7" id="KW-1185">Reference proteome</keyword>
<dbReference type="GO" id="GO:0046872">
    <property type="term" value="F:metal ion binding"/>
    <property type="evidence" value="ECO:0007669"/>
    <property type="project" value="UniProtKB-KW"/>
</dbReference>
<name>A0A7K1LSB8_9FLAO</name>
<keyword evidence="3" id="KW-0378">Hydrolase</keyword>
<evidence type="ECO:0000256" key="3">
    <source>
        <dbReference type="ARBA" id="ARBA00022801"/>
    </source>
</evidence>
<dbReference type="SUPFAM" id="SSF53187">
    <property type="entry name" value="Zn-dependent exopeptidases"/>
    <property type="match status" value="1"/>
</dbReference>
<evidence type="ECO:0000256" key="1">
    <source>
        <dbReference type="ARBA" id="ARBA00001947"/>
    </source>
</evidence>
<organism evidence="6 7">
    <name type="scientific">Christiangramia aestuarii</name>
    <dbReference type="NCBI Taxonomy" id="1028746"/>
    <lineage>
        <taxon>Bacteria</taxon>
        <taxon>Pseudomonadati</taxon>
        <taxon>Bacteroidota</taxon>
        <taxon>Flavobacteriia</taxon>
        <taxon>Flavobacteriales</taxon>
        <taxon>Flavobacteriaceae</taxon>
        <taxon>Christiangramia</taxon>
    </lineage>
</organism>
<evidence type="ECO:0000256" key="4">
    <source>
        <dbReference type="ARBA" id="ARBA00022833"/>
    </source>
</evidence>
<dbReference type="EMBL" id="VJVW01000004">
    <property type="protein sequence ID" value="MUP43380.1"/>
    <property type="molecule type" value="Genomic_DNA"/>
</dbReference>
<dbReference type="Pfam" id="PF24827">
    <property type="entry name" value="AstE_AspA_cat"/>
    <property type="match status" value="1"/>
</dbReference>
<evidence type="ECO:0000313" key="7">
    <source>
        <dbReference type="Proteomes" id="UP000460416"/>
    </source>
</evidence>
<dbReference type="PANTHER" id="PTHR15162">
    <property type="entry name" value="ASPARTOACYLASE"/>
    <property type="match status" value="1"/>
</dbReference>
<keyword evidence="4" id="KW-0862">Zinc</keyword>
<evidence type="ECO:0000259" key="5">
    <source>
        <dbReference type="Pfam" id="PF24827"/>
    </source>
</evidence>
<feature type="domain" description="Succinylglutamate desuccinylase/Aspartoacylase catalytic" evidence="5">
    <location>
        <begin position="29"/>
        <end position="145"/>
    </location>
</feature>
<dbReference type="InterPro" id="IPR055438">
    <property type="entry name" value="AstE_AspA_cat"/>
</dbReference>
<comment type="cofactor">
    <cofactor evidence="1">
        <name>Zn(2+)</name>
        <dbReference type="ChEBI" id="CHEBI:29105"/>
    </cofactor>
</comment>
<dbReference type="InterPro" id="IPR050178">
    <property type="entry name" value="AspA/AstE_fam"/>
</dbReference>
<sequence>MSNTKDLNTSSKDTGTRRLLNVIKNDLSGPVMVFFAGIHGNEKAGLLALEKVWKEIDPEAVKGSIYAIAGNLKALKKDKRYIDYDLNRMWASPRLEKESYKNNIYSEDHEQAALLAILKNILNEHSSPLYFIDLHTTSSNSLPFITINDSLINRRFSQLFPVPVILGIEEYLQGPLLSYINKLGYVSLGFESGQHSSQEAVLNAVYFIKIALHHSKVFSFKDLSKEFELLKKAAEGNKSFYEIIFRYNILKKEKFKMQPGFSSFERLEKGTLIARSGDRNIYLSKTATIFMPLYQKKGEDGYYLIRKIRPVFLRLSAWLRNINADNFLLLLPGIKRAEEDPTSLMVNLKVARFLAQPIFHLLGYRSREMGPYYMKVTSRDRASKTELYRDLGWYKKTLSAKKGF</sequence>
<evidence type="ECO:0000313" key="6">
    <source>
        <dbReference type="EMBL" id="MUP43380.1"/>
    </source>
</evidence>
<dbReference type="Proteomes" id="UP000460416">
    <property type="component" value="Unassembled WGS sequence"/>
</dbReference>
<dbReference type="Gene3D" id="3.40.630.10">
    <property type="entry name" value="Zn peptidases"/>
    <property type="match status" value="1"/>
</dbReference>
<evidence type="ECO:0000256" key="2">
    <source>
        <dbReference type="ARBA" id="ARBA00022723"/>
    </source>
</evidence>
<keyword evidence="2" id="KW-0479">Metal-binding</keyword>
<gene>
    <name evidence="6" type="ORF">FLP08_12405</name>
</gene>
<dbReference type="OrthoDB" id="1523003at2"/>
<proteinExistence type="predicted"/>